<dbReference type="InterPro" id="IPR051286">
    <property type="entry name" value="JAK"/>
</dbReference>
<protein>
    <recommendedName>
        <fullName evidence="3">Protein kinase domain-containing protein</fullName>
    </recommendedName>
</protein>
<evidence type="ECO:0000256" key="2">
    <source>
        <dbReference type="SAM" id="MobiDB-lite"/>
    </source>
</evidence>
<keyword evidence="1" id="KW-0547">Nucleotide-binding</keyword>
<dbReference type="InterPro" id="IPR011009">
    <property type="entry name" value="Kinase-like_dom_sf"/>
</dbReference>
<keyword evidence="1" id="KW-0067">ATP-binding</keyword>
<accession>A0ABP1R1G7</accession>
<dbReference type="PROSITE" id="PS00107">
    <property type="entry name" value="PROTEIN_KINASE_ATP"/>
    <property type="match status" value="1"/>
</dbReference>
<evidence type="ECO:0000313" key="5">
    <source>
        <dbReference type="Proteomes" id="UP001642540"/>
    </source>
</evidence>
<dbReference type="Proteomes" id="UP001642540">
    <property type="component" value="Unassembled WGS sequence"/>
</dbReference>
<dbReference type="PROSITE" id="PS50011">
    <property type="entry name" value="PROTEIN_KINASE_DOM"/>
    <property type="match status" value="1"/>
</dbReference>
<dbReference type="SUPFAM" id="SSF56112">
    <property type="entry name" value="Protein kinase-like (PK-like)"/>
    <property type="match status" value="1"/>
</dbReference>
<dbReference type="CDD" id="cd00180">
    <property type="entry name" value="PKc"/>
    <property type="match status" value="1"/>
</dbReference>
<keyword evidence="5" id="KW-1185">Reference proteome</keyword>
<dbReference type="EMBL" id="CAXLJM020000053">
    <property type="protein sequence ID" value="CAL8117027.1"/>
    <property type="molecule type" value="Genomic_DNA"/>
</dbReference>
<dbReference type="Gene3D" id="1.10.510.10">
    <property type="entry name" value="Transferase(Phosphotransferase) domain 1"/>
    <property type="match status" value="1"/>
</dbReference>
<reference evidence="4 5" key="1">
    <citation type="submission" date="2024-08" db="EMBL/GenBank/DDBJ databases">
        <authorList>
            <person name="Cucini C."/>
            <person name="Frati F."/>
        </authorList>
    </citation>
    <scope>NUCLEOTIDE SEQUENCE [LARGE SCALE GENOMIC DNA]</scope>
</reference>
<evidence type="ECO:0000256" key="1">
    <source>
        <dbReference type="PROSITE-ProRule" id="PRU10141"/>
    </source>
</evidence>
<gene>
    <name evidence="4" type="ORF">ODALV1_LOCUS17498</name>
</gene>
<feature type="domain" description="Protein kinase" evidence="3">
    <location>
        <begin position="86"/>
        <end position="350"/>
    </location>
</feature>
<sequence length="579" mass="65852">MDTENRQDKAVGGGRERVAKIKPYNGELELDSDIPLTALASFGAHFQQLMAASNPNPSSLYNNGMKIASSKLNRLEDDRRFKLEKVKVGPLIGEGRFGKVYKATTLRRGHGEEGKEVALKQYYRKEQKPEDIYKERDFLIHLKHKRVINLIGAFHEKGSYLILELSVGSLADNLIKINSLFPRQKLRFAIQLLQGLEWIHSKNIIHCSIRPTNCLVNLTNNLVIGGFGQAQLLPKGYNFVQTPSQLGVAGYSDAMANSRNIFSKSSDVFAAAYSVDVPRAEYVRAMWEGRLINSKFSGSGVLSYEGKRQLLSDRVKDYGCFGALLSDMVHNDYYRRSTATQALQSFHLYEVMKRFDINEGNLESHDEIPKAKNSKLNVRNNSFKTMESSPSLDCVMHWIYYDEELVGAQQKEKEQVGGRGEVEVEAHDLEEAPDAPADNAIDHSRSPSPVGEEGEDNVTPVASPLPKLKRPQSRKTPGDPYSEKETRTIFRFLHRKGYLMYMFGNNVCRLISRLKIVKRTYQSVQTQICKITKEPRRLKRILRAELYKKVRKAVQQIRSNRHTNHLPKSEIERRFGVSI</sequence>
<comment type="caution">
    <text evidence="4">The sequence shown here is derived from an EMBL/GenBank/DDBJ whole genome shotgun (WGS) entry which is preliminary data.</text>
</comment>
<organism evidence="4 5">
    <name type="scientific">Orchesella dallaii</name>
    <dbReference type="NCBI Taxonomy" id="48710"/>
    <lineage>
        <taxon>Eukaryota</taxon>
        <taxon>Metazoa</taxon>
        <taxon>Ecdysozoa</taxon>
        <taxon>Arthropoda</taxon>
        <taxon>Hexapoda</taxon>
        <taxon>Collembola</taxon>
        <taxon>Entomobryomorpha</taxon>
        <taxon>Entomobryoidea</taxon>
        <taxon>Orchesellidae</taxon>
        <taxon>Orchesellinae</taxon>
        <taxon>Orchesella</taxon>
    </lineage>
</organism>
<feature type="region of interest" description="Disordered" evidence="2">
    <location>
        <begin position="430"/>
        <end position="483"/>
    </location>
</feature>
<evidence type="ECO:0000313" key="4">
    <source>
        <dbReference type="EMBL" id="CAL8117027.1"/>
    </source>
</evidence>
<name>A0ABP1R1G7_9HEXA</name>
<dbReference type="InterPro" id="IPR000719">
    <property type="entry name" value="Prot_kinase_dom"/>
</dbReference>
<dbReference type="Pfam" id="PF00069">
    <property type="entry name" value="Pkinase"/>
    <property type="match status" value="1"/>
</dbReference>
<dbReference type="InterPro" id="IPR017441">
    <property type="entry name" value="Protein_kinase_ATP_BS"/>
</dbReference>
<dbReference type="PANTHER" id="PTHR45807">
    <property type="entry name" value="TYROSINE-PROTEIN KINASE HOPSCOTCH"/>
    <property type="match status" value="1"/>
</dbReference>
<evidence type="ECO:0000259" key="3">
    <source>
        <dbReference type="PROSITE" id="PS50011"/>
    </source>
</evidence>
<dbReference type="PANTHER" id="PTHR45807:SF7">
    <property type="entry name" value="TYROSINE-PROTEIN KINASE HOPSCOTCH"/>
    <property type="match status" value="1"/>
</dbReference>
<feature type="binding site" evidence="1">
    <location>
        <position position="120"/>
    </location>
    <ligand>
        <name>ATP</name>
        <dbReference type="ChEBI" id="CHEBI:30616"/>
    </ligand>
</feature>
<proteinExistence type="predicted"/>
<dbReference type="Gene3D" id="3.30.200.20">
    <property type="entry name" value="Phosphorylase Kinase, domain 1"/>
    <property type="match status" value="1"/>
</dbReference>